<gene>
    <name evidence="2" type="ORF">ERJ70_04790</name>
</gene>
<dbReference type="Gene3D" id="3.40.50.1820">
    <property type="entry name" value="alpha/beta hydrolase"/>
    <property type="match status" value="1"/>
</dbReference>
<reference evidence="2 3" key="1">
    <citation type="submission" date="2019-12" db="EMBL/GenBank/DDBJ databases">
        <title>The whole genome sequencing of a strain isolated from a Mars analog, Dalangtan Playa.</title>
        <authorList>
            <person name="Huang T."/>
        </authorList>
    </citation>
    <scope>NUCLEOTIDE SEQUENCE [LARGE SCALE GENOMIC DNA]</scope>
    <source>
        <strain evidence="2 3">DP4-553-S</strain>
    </source>
</reference>
<sequence>MISVSREKWNEIPVLIVVDAEKSREPLPVLTYFHGYTSAKEHNLPLAYLLAEKGFRVILPDSILHGDRAEDLSANDMNIRFFEIVSQNIKDLQVIKNILEEKGLLLDERFGLAGTSMGGITTAAALTQYPWIKASAVLMGSPKITDYAKALVDQMKKSSADFEMSDEQIHTIYQQLETIDLSKQMDKLYERPLFFWHGEADPVVPFDHAYSFYNEVVPYYKNPESIRFLREVGRGHKVSRFAVLETVKWFDMQL</sequence>
<dbReference type="PANTHER" id="PTHR47381">
    <property type="entry name" value="ALPHA/BETA-HYDROLASES SUPERFAMILY PROTEIN"/>
    <property type="match status" value="1"/>
</dbReference>
<dbReference type="SUPFAM" id="SSF53474">
    <property type="entry name" value="alpha/beta-Hydrolases"/>
    <property type="match status" value="1"/>
</dbReference>
<protein>
    <submittedName>
        <fullName evidence="2">Prolyl oligopeptidase family serine peptidase</fullName>
    </submittedName>
</protein>
<dbReference type="EMBL" id="CP046956">
    <property type="protein sequence ID" value="QTM98674.1"/>
    <property type="molecule type" value="Genomic_DNA"/>
</dbReference>
<evidence type="ECO:0000259" key="1">
    <source>
        <dbReference type="Pfam" id="PF00326"/>
    </source>
</evidence>
<name>A0ABX7VP59_9BACI</name>
<dbReference type="Proteomes" id="UP000665043">
    <property type="component" value="Chromosome"/>
</dbReference>
<dbReference type="Pfam" id="PF00326">
    <property type="entry name" value="Peptidase_S9"/>
    <property type="match status" value="1"/>
</dbReference>
<evidence type="ECO:0000313" key="2">
    <source>
        <dbReference type="EMBL" id="QTM98674.1"/>
    </source>
</evidence>
<dbReference type="InterPro" id="IPR001375">
    <property type="entry name" value="Peptidase_S9_cat"/>
</dbReference>
<accession>A0ABX7VP59</accession>
<evidence type="ECO:0000313" key="3">
    <source>
        <dbReference type="Proteomes" id="UP000665043"/>
    </source>
</evidence>
<dbReference type="PANTHER" id="PTHR47381:SF3">
    <property type="entry name" value="ALPHA_BETA-HYDROLASES SUPERFAMILY PROTEIN"/>
    <property type="match status" value="1"/>
</dbReference>
<dbReference type="InterPro" id="IPR029058">
    <property type="entry name" value="AB_hydrolase_fold"/>
</dbReference>
<feature type="domain" description="Peptidase S9 prolyl oligopeptidase catalytic" evidence="1">
    <location>
        <begin position="87"/>
        <end position="239"/>
    </location>
</feature>
<keyword evidence="3" id="KW-1185">Reference proteome</keyword>
<proteinExistence type="predicted"/>
<organism evidence="2 3">
    <name type="scientific">Sediminibacillus dalangtanensis</name>
    <dbReference type="NCBI Taxonomy" id="2729421"/>
    <lineage>
        <taxon>Bacteria</taxon>
        <taxon>Bacillati</taxon>
        <taxon>Bacillota</taxon>
        <taxon>Bacilli</taxon>
        <taxon>Bacillales</taxon>
        <taxon>Bacillaceae</taxon>
        <taxon>Sediminibacillus</taxon>
    </lineage>
</organism>
<dbReference type="RefSeq" id="WP_209367551.1">
    <property type="nucleotide sequence ID" value="NZ_CP046956.1"/>
</dbReference>